<keyword evidence="1 2" id="KW-0238">DNA-binding</keyword>
<gene>
    <name evidence="4" type="ORF">WCD74_05695</name>
</gene>
<evidence type="ECO:0000259" key="3">
    <source>
        <dbReference type="PROSITE" id="PS50977"/>
    </source>
</evidence>
<name>A0ABU8MIV1_9PSEU</name>
<reference evidence="4 5" key="1">
    <citation type="submission" date="2024-03" db="EMBL/GenBank/DDBJ databases">
        <title>Actinomycetospora sp. OC33-EN08, a novel actinomycete isolated from wild orchid (Aerides multiflora).</title>
        <authorList>
            <person name="Suriyachadkun C."/>
        </authorList>
    </citation>
    <scope>NUCLEOTIDE SEQUENCE [LARGE SCALE GENOMIC DNA]</scope>
    <source>
        <strain evidence="4 5">OC33-EN08</strain>
    </source>
</reference>
<sequence length="166" mass="17672">MGVTAEAVCARAGLTKRYFYEAFTDRDELLGVVADDLYDALHAAIVTALDPIGPDSRARATATVDTLVGTLDADARVARLYVESPALPVLLARRDERVDEFADLLLTHVLLLGPGSADRPRHRTAAVLLVSGTTHLVTRWLAGAVPLSRAGLVEEITRAGMAALDA</sequence>
<dbReference type="RefSeq" id="WP_337693867.1">
    <property type="nucleotide sequence ID" value="NZ_JBBEGN010000002.1"/>
</dbReference>
<feature type="DNA-binding region" description="H-T-H motif" evidence="2">
    <location>
        <begin position="4"/>
        <end position="23"/>
    </location>
</feature>
<evidence type="ECO:0000256" key="1">
    <source>
        <dbReference type="ARBA" id="ARBA00023125"/>
    </source>
</evidence>
<keyword evidence="5" id="KW-1185">Reference proteome</keyword>
<accession>A0ABU8MIV1</accession>
<feature type="domain" description="HTH tetR-type" evidence="3">
    <location>
        <begin position="1"/>
        <end position="41"/>
    </location>
</feature>
<dbReference type="SUPFAM" id="SSF46689">
    <property type="entry name" value="Homeodomain-like"/>
    <property type="match status" value="1"/>
</dbReference>
<dbReference type="InterPro" id="IPR036271">
    <property type="entry name" value="Tet_transcr_reg_TetR-rel_C_sf"/>
</dbReference>
<protein>
    <submittedName>
        <fullName evidence="4">TetR/AcrR family transcriptional regulator</fullName>
    </submittedName>
</protein>
<evidence type="ECO:0000256" key="2">
    <source>
        <dbReference type="PROSITE-ProRule" id="PRU00335"/>
    </source>
</evidence>
<dbReference type="InterPro" id="IPR001647">
    <property type="entry name" value="HTH_TetR"/>
</dbReference>
<organism evidence="4 5">
    <name type="scientific">Actinomycetospora aurantiaca</name>
    <dbReference type="NCBI Taxonomy" id="3129233"/>
    <lineage>
        <taxon>Bacteria</taxon>
        <taxon>Bacillati</taxon>
        <taxon>Actinomycetota</taxon>
        <taxon>Actinomycetes</taxon>
        <taxon>Pseudonocardiales</taxon>
        <taxon>Pseudonocardiaceae</taxon>
        <taxon>Actinomycetospora</taxon>
    </lineage>
</organism>
<dbReference type="Proteomes" id="UP001385809">
    <property type="component" value="Unassembled WGS sequence"/>
</dbReference>
<dbReference type="Gene3D" id="1.10.357.10">
    <property type="entry name" value="Tetracycline Repressor, domain 2"/>
    <property type="match status" value="1"/>
</dbReference>
<dbReference type="InterPro" id="IPR009057">
    <property type="entry name" value="Homeodomain-like_sf"/>
</dbReference>
<evidence type="ECO:0000313" key="4">
    <source>
        <dbReference type="EMBL" id="MEJ2867250.1"/>
    </source>
</evidence>
<comment type="caution">
    <text evidence="4">The sequence shown here is derived from an EMBL/GenBank/DDBJ whole genome shotgun (WGS) entry which is preliminary data.</text>
</comment>
<dbReference type="PROSITE" id="PS50977">
    <property type="entry name" value="HTH_TETR_2"/>
    <property type="match status" value="1"/>
</dbReference>
<dbReference type="SUPFAM" id="SSF48498">
    <property type="entry name" value="Tetracyclin repressor-like, C-terminal domain"/>
    <property type="match status" value="1"/>
</dbReference>
<proteinExistence type="predicted"/>
<evidence type="ECO:0000313" key="5">
    <source>
        <dbReference type="Proteomes" id="UP001385809"/>
    </source>
</evidence>
<dbReference type="EMBL" id="JBBEGN010000002">
    <property type="protein sequence ID" value="MEJ2867250.1"/>
    <property type="molecule type" value="Genomic_DNA"/>
</dbReference>